<dbReference type="InterPro" id="IPR018484">
    <property type="entry name" value="FGGY_N"/>
</dbReference>
<dbReference type="GO" id="GO:0006071">
    <property type="term" value="P:glycerol metabolic process"/>
    <property type="evidence" value="ECO:0007669"/>
    <property type="project" value="TreeGrafter"/>
</dbReference>
<evidence type="ECO:0000259" key="10">
    <source>
        <dbReference type="Pfam" id="PF02782"/>
    </source>
</evidence>
<dbReference type="STRING" id="270498.CHK_1846"/>
<dbReference type="GO" id="GO:0004370">
    <property type="term" value="F:glycerol kinase activity"/>
    <property type="evidence" value="ECO:0007669"/>
    <property type="project" value="TreeGrafter"/>
</dbReference>
<evidence type="ECO:0000256" key="1">
    <source>
        <dbReference type="ARBA" id="ARBA00009156"/>
    </source>
</evidence>
<comment type="similarity">
    <text evidence="1">Belongs to the FGGY kinase family.</text>
</comment>
<dbReference type="Gene3D" id="3.30.420.40">
    <property type="match status" value="2"/>
</dbReference>
<keyword evidence="5" id="KW-0067">ATP-binding</keyword>
<dbReference type="InterPro" id="IPR018485">
    <property type="entry name" value="FGGY_C"/>
</dbReference>
<dbReference type="PANTHER" id="PTHR10196">
    <property type="entry name" value="SUGAR KINASE"/>
    <property type="match status" value="1"/>
</dbReference>
<feature type="domain" description="Carbohydrate kinase FGGY C-terminal" evidence="10">
    <location>
        <begin position="257"/>
        <end position="444"/>
    </location>
</feature>
<evidence type="ECO:0000256" key="8">
    <source>
        <dbReference type="NCBIfam" id="TIGR02627"/>
    </source>
</evidence>
<accession>A0A0M2NID9</accession>
<keyword evidence="12" id="KW-1185">Reference proteome</keyword>
<dbReference type="PANTHER" id="PTHR10196:SF93">
    <property type="entry name" value="L-RHAMNULOKINASE"/>
    <property type="match status" value="1"/>
</dbReference>
<evidence type="ECO:0000256" key="3">
    <source>
        <dbReference type="ARBA" id="ARBA00022741"/>
    </source>
</evidence>
<evidence type="ECO:0000313" key="11">
    <source>
        <dbReference type="EMBL" id="KKI50731.1"/>
    </source>
</evidence>
<dbReference type="PIRSF" id="PIRSF000538">
    <property type="entry name" value="GlpK"/>
    <property type="match status" value="1"/>
</dbReference>
<gene>
    <name evidence="11" type="ORF">CHK_1846</name>
</gene>
<comment type="caution">
    <text evidence="11">The sequence shown here is derived from an EMBL/GenBank/DDBJ whole genome shotgun (WGS) entry which is preliminary data.</text>
</comment>
<dbReference type="GO" id="GO:0005829">
    <property type="term" value="C:cytosol"/>
    <property type="evidence" value="ECO:0007669"/>
    <property type="project" value="TreeGrafter"/>
</dbReference>
<organism evidence="11 12">
    <name type="scientific">Christensenella hongkongensis</name>
    <dbReference type="NCBI Taxonomy" id="270498"/>
    <lineage>
        <taxon>Bacteria</taxon>
        <taxon>Bacillati</taxon>
        <taxon>Bacillota</taxon>
        <taxon>Clostridia</taxon>
        <taxon>Christensenellales</taxon>
        <taxon>Christensenellaceae</taxon>
        <taxon>Christensenella</taxon>
    </lineage>
</organism>
<keyword evidence="4 11" id="KW-0418">Kinase</keyword>
<feature type="domain" description="Carbohydrate kinase FGGY N-terminal" evidence="9">
    <location>
        <begin position="6"/>
        <end position="246"/>
    </location>
</feature>
<dbReference type="AlphaFoldDB" id="A0A0M2NID9"/>
<dbReference type="Proteomes" id="UP000034076">
    <property type="component" value="Unassembled WGS sequence"/>
</dbReference>
<dbReference type="RefSeq" id="WP_046443700.1">
    <property type="nucleotide sequence ID" value="NZ_LAYJ01000102.1"/>
</dbReference>
<dbReference type="EMBL" id="LAYJ01000102">
    <property type="protein sequence ID" value="KKI50731.1"/>
    <property type="molecule type" value="Genomic_DNA"/>
</dbReference>
<proteinExistence type="inferred from homology"/>
<name>A0A0M2NID9_9FIRM</name>
<keyword evidence="7" id="KW-0684">Rhamnose metabolism</keyword>
<keyword evidence="3" id="KW-0547">Nucleotide-binding</keyword>
<evidence type="ECO:0000256" key="6">
    <source>
        <dbReference type="ARBA" id="ARBA00023157"/>
    </source>
</evidence>
<dbReference type="GO" id="GO:0019301">
    <property type="term" value="P:rhamnose catabolic process"/>
    <property type="evidence" value="ECO:0007669"/>
    <property type="project" value="UniProtKB-UniRule"/>
</dbReference>
<protein>
    <recommendedName>
        <fullName evidence="8">Rhamnulokinase</fullName>
        <ecNumber evidence="8">2.7.1.5</ecNumber>
    </recommendedName>
</protein>
<evidence type="ECO:0000259" key="9">
    <source>
        <dbReference type="Pfam" id="PF00370"/>
    </source>
</evidence>
<evidence type="ECO:0000256" key="4">
    <source>
        <dbReference type="ARBA" id="ARBA00022777"/>
    </source>
</evidence>
<dbReference type="InterPro" id="IPR013449">
    <property type="entry name" value="Rhamnulokinase"/>
</dbReference>
<reference evidence="11 12" key="1">
    <citation type="submission" date="2015-04" db="EMBL/GenBank/DDBJ databases">
        <title>Draft genome sequence of bacteremic isolate Catabacter hongkongensis type strain HKU16T.</title>
        <authorList>
            <person name="Lau S.K."/>
            <person name="Teng J.L."/>
            <person name="Huang Y."/>
            <person name="Curreem S.O."/>
            <person name="Tsui S.K."/>
            <person name="Woo P.C."/>
        </authorList>
    </citation>
    <scope>NUCLEOTIDE SEQUENCE [LARGE SCALE GENOMIC DNA]</scope>
    <source>
        <strain evidence="11 12">HKU16</strain>
    </source>
</reference>
<sequence length="472" mass="52902">MEGYRYYLAIDIGASGGRHILAHRENEKLCLEEIYRFENRMVRKNGHLCWEMDRLFAEIKAGMARCKAENKIPKSVGIDSWAVDFVLLDEGGKVLGDTVGYRDERTDGMIEAVGNIIPESALYARTGIQQQKFNTIYQLMAIKKEHPEYLKRAQAMLMIPDYFHYLLSGNQSAEYTNASTTQLMDAGKKDWDRELIEMLGFPQRIFQTLSRPGTFVGMLTDEIQKEVGFQCRVVAPATHDTASAVMASPFSGEGAIYISSGTWSLMGIEREQPENSEKSRRYNFTNEGGYDYKYRFLKNIMGLWMIQNVKKELQNKYSFAQLCDMAEQTDFHALVDVDDGCFMAPDSMTEAIQDWCATHGQPVPQTPGELAKCIYESLAHSYARTVEEIEDATGSKYEAINIVGGGANADYLNKLTARISGREVLAGPTEATATGNIAAQMIAAGEFSSLSQARDTIKRSFTIKEYGKGIKK</sequence>
<dbReference type="PATRIC" id="fig|270498.16.peg.1113"/>
<dbReference type="Pfam" id="PF02782">
    <property type="entry name" value="FGGY_C"/>
    <property type="match status" value="1"/>
</dbReference>
<dbReference type="InterPro" id="IPR043129">
    <property type="entry name" value="ATPase_NBD"/>
</dbReference>
<evidence type="ECO:0000313" key="12">
    <source>
        <dbReference type="Proteomes" id="UP000034076"/>
    </source>
</evidence>
<dbReference type="CDD" id="cd07771">
    <property type="entry name" value="ASKHA_NBD_FGGY_RhaB-like"/>
    <property type="match status" value="1"/>
</dbReference>
<dbReference type="OrthoDB" id="9761504at2"/>
<dbReference type="SUPFAM" id="SSF53067">
    <property type="entry name" value="Actin-like ATPase domain"/>
    <property type="match status" value="2"/>
</dbReference>
<keyword evidence="6" id="KW-1015">Disulfide bond</keyword>
<evidence type="ECO:0000256" key="2">
    <source>
        <dbReference type="ARBA" id="ARBA00022679"/>
    </source>
</evidence>
<dbReference type="NCBIfam" id="TIGR02627">
    <property type="entry name" value="rhamnulo_kin"/>
    <property type="match status" value="1"/>
</dbReference>
<dbReference type="InterPro" id="IPR000577">
    <property type="entry name" value="Carb_kinase_FGGY"/>
</dbReference>
<evidence type="ECO:0000256" key="7">
    <source>
        <dbReference type="ARBA" id="ARBA00023308"/>
    </source>
</evidence>
<dbReference type="GO" id="GO:0008993">
    <property type="term" value="F:rhamnulokinase activity"/>
    <property type="evidence" value="ECO:0007669"/>
    <property type="project" value="UniProtKB-UniRule"/>
</dbReference>
<dbReference type="Pfam" id="PF00370">
    <property type="entry name" value="FGGY_N"/>
    <property type="match status" value="1"/>
</dbReference>
<dbReference type="EC" id="2.7.1.5" evidence="8"/>
<keyword evidence="2 11" id="KW-0808">Transferase</keyword>
<dbReference type="GO" id="GO:0005524">
    <property type="term" value="F:ATP binding"/>
    <property type="evidence" value="ECO:0007669"/>
    <property type="project" value="UniProtKB-KW"/>
</dbReference>
<evidence type="ECO:0000256" key="5">
    <source>
        <dbReference type="ARBA" id="ARBA00022840"/>
    </source>
</evidence>